<dbReference type="AlphaFoldDB" id="A0A8H3QQP6"/>
<gene>
    <name evidence="2" type="ORF">RCL2_001633500</name>
</gene>
<evidence type="ECO:0000313" key="2">
    <source>
        <dbReference type="EMBL" id="GES89435.1"/>
    </source>
</evidence>
<comment type="caution">
    <text evidence="2">The sequence shown here is derived from an EMBL/GenBank/DDBJ whole genome shotgun (WGS) entry which is preliminary data.</text>
</comment>
<name>A0A8H3QQP6_9GLOM</name>
<proteinExistence type="predicted"/>
<keyword evidence="1" id="KW-0472">Membrane</keyword>
<dbReference type="Proteomes" id="UP000615446">
    <property type="component" value="Unassembled WGS sequence"/>
</dbReference>
<keyword evidence="1" id="KW-0812">Transmembrane</keyword>
<keyword evidence="1" id="KW-1133">Transmembrane helix</keyword>
<feature type="transmembrane region" description="Helical" evidence="1">
    <location>
        <begin position="15"/>
        <end position="37"/>
    </location>
</feature>
<accession>A0A8H3QQP6</accession>
<reference evidence="2" key="1">
    <citation type="submission" date="2019-10" db="EMBL/GenBank/DDBJ databases">
        <title>Conservation and host-specific expression of non-tandemly repeated heterogenous ribosome RNA gene in arbuscular mycorrhizal fungi.</title>
        <authorList>
            <person name="Maeda T."/>
            <person name="Kobayashi Y."/>
            <person name="Nakagawa T."/>
            <person name="Ezawa T."/>
            <person name="Yamaguchi K."/>
            <person name="Bino T."/>
            <person name="Nishimoto Y."/>
            <person name="Shigenobu S."/>
            <person name="Kawaguchi M."/>
        </authorList>
    </citation>
    <scope>NUCLEOTIDE SEQUENCE</scope>
    <source>
        <strain evidence="2">HR1</strain>
    </source>
</reference>
<evidence type="ECO:0000313" key="3">
    <source>
        <dbReference type="Proteomes" id="UP000615446"/>
    </source>
</evidence>
<protein>
    <submittedName>
        <fullName evidence="2">Uncharacterized protein</fullName>
    </submittedName>
</protein>
<dbReference type="EMBL" id="BLAL01000187">
    <property type="protein sequence ID" value="GES89435.1"/>
    <property type="molecule type" value="Genomic_DNA"/>
</dbReference>
<organism evidence="2 3">
    <name type="scientific">Rhizophagus clarus</name>
    <dbReference type="NCBI Taxonomy" id="94130"/>
    <lineage>
        <taxon>Eukaryota</taxon>
        <taxon>Fungi</taxon>
        <taxon>Fungi incertae sedis</taxon>
        <taxon>Mucoromycota</taxon>
        <taxon>Glomeromycotina</taxon>
        <taxon>Glomeromycetes</taxon>
        <taxon>Glomerales</taxon>
        <taxon>Glomeraceae</taxon>
        <taxon>Rhizophagus</taxon>
    </lineage>
</organism>
<sequence>MFSLILFDFLEPMPFLALTAVFLFISSVLFIEIATMWSNLRQKISDKFSVRVTRIINDFNAKNNTLKIENIFSKLITEINTKIANKLSAHISEINSTFTAKLSKNNNKLTTEIKKINTHDVEYASE</sequence>
<dbReference type="OrthoDB" id="2426352at2759"/>
<evidence type="ECO:0000256" key="1">
    <source>
        <dbReference type="SAM" id="Phobius"/>
    </source>
</evidence>